<gene>
    <name evidence="1" type="ORF">LEP1GSC108_4386</name>
</gene>
<protein>
    <submittedName>
        <fullName evidence="1">Uncharacterized protein</fullName>
    </submittedName>
</protein>
<dbReference type="EMBL" id="AHNU02000058">
    <property type="protein sequence ID" value="EMN89407.1"/>
    <property type="molecule type" value="Genomic_DNA"/>
</dbReference>
<evidence type="ECO:0000313" key="1">
    <source>
        <dbReference type="EMBL" id="EMN89407.1"/>
    </source>
</evidence>
<reference evidence="1 2" key="1">
    <citation type="submission" date="2013-01" db="EMBL/GenBank/DDBJ databases">
        <authorList>
            <person name="Harkins D.M."/>
            <person name="Durkin A.S."/>
            <person name="Brinkac L.M."/>
            <person name="Haft D.H."/>
            <person name="Selengut J.D."/>
            <person name="Sanka R."/>
            <person name="DePew J."/>
            <person name="Purushe J."/>
            <person name="Chanthongthip A."/>
            <person name="Lattana O."/>
            <person name="Phetsouvanh R."/>
            <person name="Newton P.N."/>
            <person name="Vinetz J.M."/>
            <person name="Sutton G.G."/>
            <person name="Nierman W.C."/>
            <person name="Fouts D.E."/>
        </authorList>
    </citation>
    <scope>NUCLEOTIDE SEQUENCE [LARGE SCALE GENOMIC DNA]</scope>
    <source>
        <strain evidence="1 2">UI 13098</strain>
    </source>
</reference>
<name>M6QKJ0_9LEPT</name>
<proteinExistence type="predicted"/>
<comment type="caution">
    <text evidence="1">The sequence shown here is derived from an EMBL/GenBank/DDBJ whole genome shotgun (WGS) entry which is preliminary data.</text>
</comment>
<organism evidence="1 2">
    <name type="scientific">Leptospira weilii str. UI 13098</name>
    <dbReference type="NCBI Taxonomy" id="1088542"/>
    <lineage>
        <taxon>Bacteria</taxon>
        <taxon>Pseudomonadati</taxon>
        <taxon>Spirochaetota</taxon>
        <taxon>Spirochaetia</taxon>
        <taxon>Leptospirales</taxon>
        <taxon>Leptospiraceae</taxon>
        <taxon>Leptospira</taxon>
    </lineage>
</organism>
<dbReference type="AlphaFoldDB" id="M6QKJ0"/>
<evidence type="ECO:0000313" key="2">
    <source>
        <dbReference type="Proteomes" id="UP000012118"/>
    </source>
</evidence>
<sequence length="218" mass="25463">MSRIVFFSLIFCLSFCRERVMFSTDDSVAYRVIFEGKIKKIGKIYPDFPLVVKTDFLPNYEMVDRFLDKELFNESFFTFAEGLVKKEIDVSSYRLFYNRGEKTAFSRSPYMWILVYADKAALIRTGYISQRTREEPFIGAKYWICNFDNSDIQETKFVNCKKGEKRSELDTSFVPLVSEVKDDDQPDIVCANLAESEILCDSEGSNYIGIKSDKFYIR</sequence>
<keyword evidence="2" id="KW-1185">Reference proteome</keyword>
<accession>M6QKJ0</accession>
<dbReference type="Proteomes" id="UP000012118">
    <property type="component" value="Unassembled WGS sequence"/>
</dbReference>